<sequence>MKETTLMAGLLTMVVLALLPAEGHRYNDYPDCYYYDRYDRNCNYYPPTRYHYHDHHYHTHPIPYKYPGYSHTCRYLAAHPHLLRRIRKMLVYYFSNCYDPYYEYSNFHY</sequence>
<reference evidence="2 3" key="1">
    <citation type="submission" date="2018-04" db="EMBL/GenBank/DDBJ databases">
        <authorList>
            <person name="Zhang X."/>
            <person name="Yuan J."/>
            <person name="Li F."/>
            <person name="Xiang J."/>
        </authorList>
    </citation>
    <scope>NUCLEOTIDE SEQUENCE [LARGE SCALE GENOMIC DNA]</scope>
    <source>
        <tissue evidence="2">Muscle</tissue>
    </source>
</reference>
<dbReference type="OrthoDB" id="10362228at2759"/>
<protein>
    <submittedName>
        <fullName evidence="2">Uncharacterized protein</fullName>
    </submittedName>
</protein>
<dbReference type="Proteomes" id="UP000283509">
    <property type="component" value="Unassembled WGS sequence"/>
</dbReference>
<proteinExistence type="predicted"/>
<organism evidence="2 3">
    <name type="scientific">Penaeus vannamei</name>
    <name type="common">Whiteleg shrimp</name>
    <name type="synonym">Litopenaeus vannamei</name>
    <dbReference type="NCBI Taxonomy" id="6689"/>
    <lineage>
        <taxon>Eukaryota</taxon>
        <taxon>Metazoa</taxon>
        <taxon>Ecdysozoa</taxon>
        <taxon>Arthropoda</taxon>
        <taxon>Crustacea</taxon>
        <taxon>Multicrustacea</taxon>
        <taxon>Malacostraca</taxon>
        <taxon>Eumalacostraca</taxon>
        <taxon>Eucarida</taxon>
        <taxon>Decapoda</taxon>
        <taxon>Dendrobranchiata</taxon>
        <taxon>Penaeoidea</taxon>
        <taxon>Penaeidae</taxon>
        <taxon>Penaeus</taxon>
    </lineage>
</organism>
<reference evidence="2 3" key="2">
    <citation type="submission" date="2019-01" db="EMBL/GenBank/DDBJ databases">
        <title>The decoding of complex shrimp genome reveals the adaptation for benthos swimmer, frequently molting mechanism and breeding impact on genome.</title>
        <authorList>
            <person name="Sun Y."/>
            <person name="Gao Y."/>
            <person name="Yu Y."/>
        </authorList>
    </citation>
    <scope>NUCLEOTIDE SEQUENCE [LARGE SCALE GENOMIC DNA]</scope>
    <source>
        <tissue evidence="2">Muscle</tissue>
    </source>
</reference>
<dbReference type="EMBL" id="QCYY01003078">
    <property type="protein sequence ID" value="ROT65527.1"/>
    <property type="molecule type" value="Genomic_DNA"/>
</dbReference>
<evidence type="ECO:0000256" key="1">
    <source>
        <dbReference type="SAM" id="SignalP"/>
    </source>
</evidence>
<dbReference type="AlphaFoldDB" id="A0A3R7M2K1"/>
<evidence type="ECO:0000313" key="3">
    <source>
        <dbReference type="Proteomes" id="UP000283509"/>
    </source>
</evidence>
<keyword evidence="3" id="KW-1185">Reference proteome</keyword>
<feature type="signal peptide" evidence="1">
    <location>
        <begin position="1"/>
        <end position="23"/>
    </location>
</feature>
<evidence type="ECO:0000313" key="2">
    <source>
        <dbReference type="EMBL" id="ROT65527.1"/>
    </source>
</evidence>
<comment type="caution">
    <text evidence="2">The sequence shown here is derived from an EMBL/GenBank/DDBJ whole genome shotgun (WGS) entry which is preliminary data.</text>
</comment>
<name>A0A3R7M2K1_PENVA</name>
<keyword evidence="1" id="KW-0732">Signal</keyword>
<feature type="chain" id="PRO_5018716830" evidence="1">
    <location>
        <begin position="24"/>
        <end position="109"/>
    </location>
</feature>
<accession>A0A3R7M2K1</accession>
<gene>
    <name evidence="2" type="ORF">C7M84_016512</name>
</gene>